<dbReference type="EMBL" id="QKOE01000051">
    <property type="protein sequence ID" value="PZA14263.1"/>
    <property type="molecule type" value="Genomic_DNA"/>
</dbReference>
<reference evidence="1 2" key="1">
    <citation type="submission" date="2018-06" db="EMBL/GenBank/DDBJ databases">
        <title>Azoarcus communis strain SWub3 genome.</title>
        <authorList>
            <person name="Zorraquino Salvo V."/>
            <person name="Toubiana D."/>
            <person name="Blumwald E."/>
        </authorList>
    </citation>
    <scope>NUCLEOTIDE SEQUENCE [LARGE SCALE GENOMIC DNA]</scope>
    <source>
        <strain evidence="1 2">SWub3</strain>
    </source>
</reference>
<evidence type="ECO:0000313" key="2">
    <source>
        <dbReference type="Proteomes" id="UP000248259"/>
    </source>
</evidence>
<keyword evidence="2" id="KW-1185">Reference proteome</keyword>
<dbReference type="Proteomes" id="UP000248259">
    <property type="component" value="Unassembled WGS sequence"/>
</dbReference>
<sequence>MFKRLRNSVAHKSDKAWDSFIKLVSEPPFSLTANQRKGVTPGRFLVTQQWEGKVVLHHALDTLENAALTLVP</sequence>
<protein>
    <submittedName>
        <fullName evidence="1">Uncharacterized protein</fullName>
    </submittedName>
</protein>
<accession>A0A323UQG7</accession>
<gene>
    <name evidence="1" type="ORF">DNK49_22805</name>
</gene>
<organism evidence="1 2">
    <name type="scientific">Parazoarcus communis SWub3 = DSM 12120</name>
    <dbReference type="NCBI Taxonomy" id="1121029"/>
    <lineage>
        <taxon>Bacteria</taxon>
        <taxon>Pseudomonadati</taxon>
        <taxon>Pseudomonadota</taxon>
        <taxon>Betaproteobacteria</taxon>
        <taxon>Rhodocyclales</taxon>
        <taxon>Zoogloeaceae</taxon>
        <taxon>Parazoarcus</taxon>
    </lineage>
</organism>
<dbReference type="AlphaFoldDB" id="A0A323UQG7"/>
<evidence type="ECO:0000313" key="1">
    <source>
        <dbReference type="EMBL" id="PZA14263.1"/>
    </source>
</evidence>
<comment type="caution">
    <text evidence="1">The sequence shown here is derived from an EMBL/GenBank/DDBJ whole genome shotgun (WGS) entry which is preliminary data.</text>
</comment>
<name>A0A323UQG7_9RHOO</name>
<proteinExistence type="predicted"/>